<dbReference type="RefSeq" id="WP_090265415.1">
    <property type="nucleotide sequence ID" value="NZ_FNDS01000008.1"/>
</dbReference>
<evidence type="ECO:0000256" key="6">
    <source>
        <dbReference type="PIRSR" id="PIRSR000027-1"/>
    </source>
</evidence>
<evidence type="ECO:0000313" key="9">
    <source>
        <dbReference type="EMBL" id="SDI39278.1"/>
    </source>
</evidence>
<dbReference type="InterPro" id="IPR012127">
    <property type="entry name" value="Cyt_c_prime"/>
</dbReference>
<feature type="binding site" description="covalent" evidence="7">
    <location>
        <position position="145"/>
    </location>
    <ligand>
        <name>heme c</name>
        <dbReference type="ChEBI" id="CHEBI:61717"/>
    </ligand>
</feature>
<dbReference type="OrthoDB" id="5520910at2"/>
<dbReference type="InterPro" id="IPR002321">
    <property type="entry name" value="Cyt_c_II"/>
</dbReference>
<dbReference type="EMBL" id="FNDS01000008">
    <property type="protein sequence ID" value="SDI39278.1"/>
    <property type="molecule type" value="Genomic_DNA"/>
</dbReference>
<evidence type="ECO:0000256" key="1">
    <source>
        <dbReference type="ARBA" id="ARBA00022448"/>
    </source>
</evidence>
<proteinExistence type="predicted"/>
<keyword evidence="3 6" id="KW-0479">Metal-binding</keyword>
<dbReference type="GO" id="GO:0022900">
    <property type="term" value="P:electron transport chain"/>
    <property type="evidence" value="ECO:0007669"/>
    <property type="project" value="InterPro"/>
</dbReference>
<dbReference type="InterPro" id="IPR010980">
    <property type="entry name" value="Cyt_c/b562"/>
</dbReference>
<evidence type="ECO:0000256" key="5">
    <source>
        <dbReference type="ARBA" id="ARBA00023004"/>
    </source>
</evidence>
<dbReference type="AlphaFoldDB" id="A0A1G8K762"/>
<dbReference type="STRING" id="428992.SAMN05216272_108296"/>
<dbReference type="GO" id="GO:0042597">
    <property type="term" value="C:periplasmic space"/>
    <property type="evidence" value="ECO:0007669"/>
    <property type="project" value="InterPro"/>
</dbReference>
<evidence type="ECO:0000256" key="2">
    <source>
        <dbReference type="ARBA" id="ARBA00022617"/>
    </source>
</evidence>
<feature type="binding site" description="axial binding residue" evidence="6">
    <location>
        <position position="146"/>
    </location>
    <ligand>
        <name>heme c</name>
        <dbReference type="ChEBI" id="CHEBI:61717"/>
    </ligand>
    <ligandPart>
        <name>Fe</name>
        <dbReference type="ChEBI" id="CHEBI:18248"/>
    </ligandPart>
</feature>
<keyword evidence="4" id="KW-0249">Electron transport</keyword>
<dbReference type="Proteomes" id="UP000199636">
    <property type="component" value="Unassembled WGS sequence"/>
</dbReference>
<dbReference type="GO" id="GO:0009055">
    <property type="term" value="F:electron transfer activity"/>
    <property type="evidence" value="ECO:0007669"/>
    <property type="project" value="InterPro"/>
</dbReference>
<dbReference type="SUPFAM" id="SSF47175">
    <property type="entry name" value="Cytochromes"/>
    <property type="match status" value="1"/>
</dbReference>
<keyword evidence="8" id="KW-0732">Signal</keyword>
<dbReference type="Gene3D" id="1.20.120.10">
    <property type="entry name" value="Cytochrome c/b562"/>
    <property type="match status" value="1"/>
</dbReference>
<dbReference type="GO" id="GO:0020037">
    <property type="term" value="F:heme binding"/>
    <property type="evidence" value="ECO:0007669"/>
    <property type="project" value="InterPro"/>
</dbReference>
<name>A0A1G8K762_9PSED</name>
<keyword evidence="5 6" id="KW-0408">Iron</keyword>
<dbReference type="PIRSF" id="PIRSF000027">
    <property type="entry name" value="Cytc_c_prime"/>
    <property type="match status" value="1"/>
</dbReference>
<evidence type="ECO:0000256" key="4">
    <source>
        <dbReference type="ARBA" id="ARBA00022982"/>
    </source>
</evidence>
<evidence type="ECO:0000256" key="8">
    <source>
        <dbReference type="SAM" id="SignalP"/>
    </source>
</evidence>
<comment type="PTM">
    <text evidence="7">Binds 1 heme group per subunit.</text>
</comment>
<organism evidence="9 10">
    <name type="scientific">Pseudomonas panipatensis</name>
    <dbReference type="NCBI Taxonomy" id="428992"/>
    <lineage>
        <taxon>Bacteria</taxon>
        <taxon>Pseudomonadati</taxon>
        <taxon>Pseudomonadota</taxon>
        <taxon>Gammaproteobacteria</taxon>
        <taxon>Pseudomonadales</taxon>
        <taxon>Pseudomonadaceae</taxon>
        <taxon>Pseudomonas</taxon>
    </lineage>
</organism>
<dbReference type="Pfam" id="PF01322">
    <property type="entry name" value="Cytochrom_C_2"/>
    <property type="match status" value="1"/>
</dbReference>
<evidence type="ECO:0000256" key="7">
    <source>
        <dbReference type="PIRSR" id="PIRSR000027-2"/>
    </source>
</evidence>
<reference evidence="10" key="1">
    <citation type="submission" date="2016-10" db="EMBL/GenBank/DDBJ databases">
        <authorList>
            <person name="Varghese N."/>
            <person name="Submissions S."/>
        </authorList>
    </citation>
    <scope>NUCLEOTIDE SEQUENCE [LARGE SCALE GENOMIC DNA]</scope>
    <source>
        <strain evidence="10">CCM 7469</strain>
    </source>
</reference>
<keyword evidence="2 7" id="KW-0349">Heme</keyword>
<keyword evidence="1" id="KW-0813">Transport</keyword>
<feature type="binding site" description="covalent" evidence="7">
    <location>
        <position position="142"/>
    </location>
    <ligand>
        <name>heme c</name>
        <dbReference type="ChEBI" id="CHEBI:61717"/>
    </ligand>
</feature>
<sequence length="152" mass="16906">MKLKTLFVLLLAGSALAGCHRLDPNSPLAKRQAIFKQMLHASEDMGGMLRGRLVFDADKFRSDSLKLNELASQPWQYFPTAKPADEGGDTRAREEVWQRQLEFQADAKTFQQTVAALEANTRQATPTADGVRKDLAAVEDACEACHKKFRAL</sequence>
<feature type="chain" id="PRO_5011512349" evidence="8">
    <location>
        <begin position="18"/>
        <end position="152"/>
    </location>
</feature>
<dbReference type="PROSITE" id="PS51257">
    <property type="entry name" value="PROKAR_LIPOPROTEIN"/>
    <property type="match status" value="1"/>
</dbReference>
<accession>A0A1G8K762</accession>
<gene>
    <name evidence="9" type="ORF">SAMN05216272_108296</name>
</gene>
<evidence type="ECO:0000313" key="10">
    <source>
        <dbReference type="Proteomes" id="UP000199636"/>
    </source>
</evidence>
<evidence type="ECO:0000256" key="3">
    <source>
        <dbReference type="ARBA" id="ARBA00022723"/>
    </source>
</evidence>
<protein>
    <submittedName>
        <fullName evidence="9">Cytochrome c556</fullName>
    </submittedName>
</protein>
<feature type="signal peptide" evidence="8">
    <location>
        <begin position="1"/>
        <end position="17"/>
    </location>
</feature>
<dbReference type="GO" id="GO:0005506">
    <property type="term" value="F:iron ion binding"/>
    <property type="evidence" value="ECO:0007669"/>
    <property type="project" value="InterPro"/>
</dbReference>
<keyword evidence="10" id="KW-1185">Reference proteome</keyword>
<dbReference type="PROSITE" id="PS51009">
    <property type="entry name" value="CYTCII"/>
    <property type="match status" value="1"/>
</dbReference>